<keyword evidence="10 15" id="KW-0472">Membrane</keyword>
<evidence type="ECO:0000256" key="10">
    <source>
        <dbReference type="ARBA" id="ARBA00023136"/>
    </source>
</evidence>
<dbReference type="Gene3D" id="3.40.50.1000">
    <property type="entry name" value="HAD superfamily/HAD-like"/>
    <property type="match status" value="2"/>
</dbReference>
<dbReference type="InterPro" id="IPR032630">
    <property type="entry name" value="P_typ_ATPase_c"/>
</dbReference>
<dbReference type="InterPro" id="IPR018303">
    <property type="entry name" value="ATPase_P-typ_P_site"/>
</dbReference>
<dbReference type="InterPro" id="IPR023214">
    <property type="entry name" value="HAD_sf"/>
</dbReference>
<feature type="transmembrane region" description="Helical" evidence="15">
    <location>
        <begin position="455"/>
        <end position="477"/>
    </location>
</feature>
<dbReference type="GO" id="GO:0005886">
    <property type="term" value="C:plasma membrane"/>
    <property type="evidence" value="ECO:0007669"/>
    <property type="project" value="TreeGrafter"/>
</dbReference>
<evidence type="ECO:0000256" key="15">
    <source>
        <dbReference type="RuleBase" id="RU362033"/>
    </source>
</evidence>
<comment type="similarity">
    <text evidence="2 15">Belongs to the cation transport ATPase (P-type) (TC 3.A.3) family. Type IV subfamily.</text>
</comment>
<evidence type="ECO:0000256" key="3">
    <source>
        <dbReference type="ARBA" id="ARBA00022692"/>
    </source>
</evidence>
<feature type="compositionally biased region" description="Low complexity" evidence="16">
    <location>
        <begin position="52"/>
        <end position="65"/>
    </location>
</feature>
<feature type="transmembrane region" description="Helical" evidence="15">
    <location>
        <begin position="1205"/>
        <end position="1225"/>
    </location>
</feature>
<keyword evidence="9 15" id="KW-1133">Transmembrane helix</keyword>
<dbReference type="GO" id="GO:0016887">
    <property type="term" value="F:ATP hydrolysis activity"/>
    <property type="evidence" value="ECO:0007669"/>
    <property type="project" value="InterPro"/>
</dbReference>
<evidence type="ECO:0000256" key="5">
    <source>
        <dbReference type="ARBA" id="ARBA00022741"/>
    </source>
</evidence>
<evidence type="ECO:0000256" key="14">
    <source>
        <dbReference type="PIRSR" id="PIRSR606539-3"/>
    </source>
</evidence>
<dbReference type="EC" id="7.6.2.1" evidence="15"/>
<feature type="binding site" evidence="13">
    <location>
        <position position="569"/>
    </location>
    <ligand>
        <name>ATP</name>
        <dbReference type="ChEBI" id="CHEBI:30616"/>
    </ligand>
</feature>
<feature type="binding site" evidence="13">
    <location>
        <position position="992"/>
    </location>
    <ligand>
        <name>ATP</name>
        <dbReference type="ChEBI" id="CHEBI:30616"/>
    </ligand>
</feature>
<evidence type="ECO:0000256" key="8">
    <source>
        <dbReference type="ARBA" id="ARBA00022967"/>
    </source>
</evidence>
<dbReference type="NCBIfam" id="TIGR01652">
    <property type="entry name" value="ATPase-Plipid"/>
    <property type="match status" value="2"/>
</dbReference>
<evidence type="ECO:0000313" key="19">
    <source>
        <dbReference type="EMBL" id="CAH1710337.1"/>
    </source>
</evidence>
<comment type="subcellular location">
    <subcellularLocation>
        <location evidence="1 15">Membrane</location>
        <topology evidence="1 15">Multi-pass membrane protein</topology>
    </subcellularLocation>
</comment>
<keyword evidence="4 14" id="KW-0479">Metal-binding</keyword>
<dbReference type="SFLD" id="SFLDS00003">
    <property type="entry name" value="Haloacid_Dehalogenase"/>
    <property type="match status" value="1"/>
</dbReference>
<evidence type="ECO:0000256" key="9">
    <source>
        <dbReference type="ARBA" id="ARBA00022989"/>
    </source>
</evidence>
<keyword evidence="6 13" id="KW-0067">ATP-binding</keyword>
<evidence type="ECO:0000256" key="1">
    <source>
        <dbReference type="ARBA" id="ARBA00004141"/>
    </source>
</evidence>
<organism evidence="19 20">
    <name type="scientific">Chironomus riparius</name>
    <dbReference type="NCBI Taxonomy" id="315576"/>
    <lineage>
        <taxon>Eukaryota</taxon>
        <taxon>Metazoa</taxon>
        <taxon>Ecdysozoa</taxon>
        <taxon>Arthropoda</taxon>
        <taxon>Hexapoda</taxon>
        <taxon>Insecta</taxon>
        <taxon>Pterygota</taxon>
        <taxon>Neoptera</taxon>
        <taxon>Endopterygota</taxon>
        <taxon>Diptera</taxon>
        <taxon>Nematocera</taxon>
        <taxon>Chironomoidea</taxon>
        <taxon>Chironomidae</taxon>
        <taxon>Chironominae</taxon>
        <taxon>Chironomus</taxon>
    </lineage>
</organism>
<dbReference type="SUPFAM" id="SSF81660">
    <property type="entry name" value="Metal cation-transporting ATPase, ATP-binding domain N"/>
    <property type="match status" value="1"/>
</dbReference>
<feature type="binding site" evidence="13">
    <location>
        <position position="990"/>
    </location>
    <ligand>
        <name>ATP</name>
        <dbReference type="ChEBI" id="CHEBI:30616"/>
    </ligand>
</feature>
<keyword evidence="8 15" id="KW-1278">Translocase</keyword>
<feature type="compositionally biased region" description="Low complexity" evidence="16">
    <location>
        <begin position="722"/>
        <end position="741"/>
    </location>
</feature>
<dbReference type="GO" id="GO:0045332">
    <property type="term" value="P:phospholipid translocation"/>
    <property type="evidence" value="ECO:0007669"/>
    <property type="project" value="TreeGrafter"/>
</dbReference>
<feature type="transmembrane region" description="Helical" evidence="15">
    <location>
        <begin position="1356"/>
        <end position="1375"/>
    </location>
</feature>
<dbReference type="EMBL" id="OU895877">
    <property type="protein sequence ID" value="CAH1710337.1"/>
    <property type="molecule type" value="Genomic_DNA"/>
</dbReference>
<evidence type="ECO:0000256" key="2">
    <source>
        <dbReference type="ARBA" id="ARBA00008109"/>
    </source>
</evidence>
<feature type="transmembrane region" description="Helical" evidence="15">
    <location>
        <begin position="1282"/>
        <end position="1304"/>
    </location>
</feature>
<dbReference type="GO" id="GO:0140326">
    <property type="term" value="F:ATPase-coupled intramembrane lipid transporter activity"/>
    <property type="evidence" value="ECO:0007669"/>
    <property type="project" value="UniProtKB-EC"/>
</dbReference>
<comment type="catalytic activity">
    <reaction evidence="11 15">
        <text>ATP + H2O + phospholipidSide 1 = ADP + phosphate + phospholipidSide 2.</text>
        <dbReference type="EC" id="7.6.2.1"/>
    </reaction>
</comment>
<dbReference type="OrthoDB" id="6359065at2759"/>
<dbReference type="SUPFAM" id="SSF81653">
    <property type="entry name" value="Calcium ATPase, transduction domain A"/>
    <property type="match status" value="1"/>
</dbReference>
<dbReference type="FunFam" id="2.70.150.10:FF:000054">
    <property type="entry name" value="Phospholipid-transporting ATPase"/>
    <property type="match status" value="1"/>
</dbReference>
<evidence type="ECO:0000256" key="4">
    <source>
        <dbReference type="ARBA" id="ARBA00022723"/>
    </source>
</evidence>
<dbReference type="Gene3D" id="2.70.150.10">
    <property type="entry name" value="Calcium-transporting ATPase, cytoplasmic transduction domain A"/>
    <property type="match status" value="1"/>
</dbReference>
<dbReference type="Proteomes" id="UP001153620">
    <property type="component" value="Chromosome 1"/>
</dbReference>
<protein>
    <recommendedName>
        <fullName evidence="15">Phospholipid-transporting ATPase</fullName>
        <ecNumber evidence="15">7.6.2.1</ecNumber>
    </recommendedName>
</protein>
<dbReference type="NCBIfam" id="TIGR01494">
    <property type="entry name" value="ATPase_P-type"/>
    <property type="match status" value="1"/>
</dbReference>
<feature type="binding site" evidence="13">
    <location>
        <position position="910"/>
    </location>
    <ligand>
        <name>ATP</name>
        <dbReference type="ChEBI" id="CHEBI:30616"/>
    </ligand>
</feature>
<feature type="binding site" evidence="14">
    <location>
        <position position="570"/>
    </location>
    <ligand>
        <name>Mg(2+)</name>
        <dbReference type="ChEBI" id="CHEBI:18420"/>
    </ligand>
</feature>
<accession>A0A9P0IPV7</accession>
<dbReference type="PRINTS" id="PR00119">
    <property type="entry name" value="CATATPASE"/>
</dbReference>
<feature type="region of interest" description="Disordered" evidence="16">
    <location>
        <begin position="693"/>
        <end position="750"/>
    </location>
</feature>
<dbReference type="CDD" id="cd02073">
    <property type="entry name" value="P-type_ATPase_APLT_Dnf-like"/>
    <property type="match status" value="1"/>
</dbReference>
<dbReference type="InterPro" id="IPR044492">
    <property type="entry name" value="P_typ_ATPase_HD_dom"/>
</dbReference>
<evidence type="ECO:0000259" key="17">
    <source>
        <dbReference type="Pfam" id="PF16209"/>
    </source>
</evidence>
<dbReference type="GO" id="GO:0000287">
    <property type="term" value="F:magnesium ion binding"/>
    <property type="evidence" value="ECO:0007669"/>
    <property type="project" value="UniProtKB-UniRule"/>
</dbReference>
<evidence type="ECO:0000256" key="16">
    <source>
        <dbReference type="SAM" id="MobiDB-lite"/>
    </source>
</evidence>
<dbReference type="SUPFAM" id="SSF56784">
    <property type="entry name" value="HAD-like"/>
    <property type="match status" value="1"/>
</dbReference>
<name>A0A9P0IPV7_9DIPT</name>
<dbReference type="PANTHER" id="PTHR24092">
    <property type="entry name" value="PROBABLE PHOSPHOLIPID-TRANSPORTING ATPASE"/>
    <property type="match status" value="1"/>
</dbReference>
<dbReference type="Pfam" id="PF16212">
    <property type="entry name" value="PhoLip_ATPase_C"/>
    <property type="match status" value="1"/>
</dbReference>
<keyword evidence="5 13" id="KW-0547">Nucleotide-binding</keyword>
<evidence type="ECO:0000256" key="7">
    <source>
        <dbReference type="ARBA" id="ARBA00022842"/>
    </source>
</evidence>
<feature type="region of interest" description="Disordered" evidence="16">
    <location>
        <begin position="52"/>
        <end position="113"/>
    </location>
</feature>
<dbReference type="InterPro" id="IPR023298">
    <property type="entry name" value="ATPase_P-typ_TM_dom_sf"/>
</dbReference>
<feature type="binding site" evidence="14">
    <location>
        <position position="1119"/>
    </location>
    <ligand>
        <name>Mg(2+)</name>
        <dbReference type="ChEBI" id="CHEBI:18420"/>
    </ligand>
</feature>
<dbReference type="PANTHER" id="PTHR24092:SF218">
    <property type="entry name" value="PHOSPHOLIPID-TRANSPORTING ATPASE"/>
    <property type="match status" value="1"/>
</dbReference>
<feature type="transmembrane region" description="Helical" evidence="15">
    <location>
        <begin position="1311"/>
        <end position="1331"/>
    </location>
</feature>
<feature type="binding site" evidence="13">
    <location>
        <position position="1118"/>
    </location>
    <ligand>
        <name>ATP</name>
        <dbReference type="ChEBI" id="CHEBI:30616"/>
    </ligand>
</feature>
<evidence type="ECO:0000259" key="18">
    <source>
        <dbReference type="Pfam" id="PF16212"/>
    </source>
</evidence>
<feature type="binding site" evidence="14">
    <location>
        <position position="568"/>
    </location>
    <ligand>
        <name>Mg(2+)</name>
        <dbReference type="ChEBI" id="CHEBI:18420"/>
    </ligand>
</feature>
<gene>
    <name evidence="19" type="ORF">CHIRRI_LOCUS1586</name>
</gene>
<evidence type="ECO:0000313" key="20">
    <source>
        <dbReference type="Proteomes" id="UP001153620"/>
    </source>
</evidence>
<proteinExistence type="inferred from homology"/>
<feature type="region of interest" description="Disordered" evidence="16">
    <location>
        <begin position="1"/>
        <end position="31"/>
    </location>
</feature>
<feature type="transmembrane region" description="Helical" evidence="15">
    <location>
        <begin position="1254"/>
        <end position="1276"/>
    </location>
</feature>
<evidence type="ECO:0000256" key="12">
    <source>
        <dbReference type="PIRSR" id="PIRSR606539-1"/>
    </source>
</evidence>
<dbReference type="Gene3D" id="3.40.1110.10">
    <property type="entry name" value="Calcium-transporting ATPase, cytoplasmic domain N"/>
    <property type="match status" value="2"/>
</dbReference>
<dbReference type="InterPro" id="IPR036412">
    <property type="entry name" value="HAD-like_sf"/>
</dbReference>
<dbReference type="SFLD" id="SFLDG00002">
    <property type="entry name" value="C1.7:_P-type_atpase_like"/>
    <property type="match status" value="1"/>
</dbReference>
<dbReference type="GO" id="GO:0005524">
    <property type="term" value="F:ATP binding"/>
    <property type="evidence" value="ECO:0007669"/>
    <property type="project" value="UniProtKB-UniRule"/>
</dbReference>
<feature type="transmembrane region" description="Helical" evidence="15">
    <location>
        <begin position="1172"/>
        <end position="1193"/>
    </location>
</feature>
<dbReference type="Pfam" id="PF13246">
    <property type="entry name" value="Cation_ATPase"/>
    <property type="match status" value="1"/>
</dbReference>
<reference evidence="19" key="2">
    <citation type="submission" date="2022-10" db="EMBL/GenBank/DDBJ databases">
        <authorList>
            <consortium name="ENA_rothamsted_submissions"/>
            <consortium name="culmorum"/>
            <person name="King R."/>
        </authorList>
    </citation>
    <scope>NUCLEOTIDE SEQUENCE</scope>
</reference>
<feature type="domain" description="P-type ATPase C-terminal" evidence="18">
    <location>
        <begin position="1141"/>
        <end position="1385"/>
    </location>
</feature>
<feature type="transmembrane region" description="Helical" evidence="15">
    <location>
        <begin position="500"/>
        <end position="522"/>
    </location>
</feature>
<feature type="active site" description="4-aspartylphosphate intermediate" evidence="12">
    <location>
        <position position="568"/>
    </location>
</feature>
<dbReference type="FunFam" id="3.40.50.1000:FF:000130">
    <property type="entry name" value="Phospholipid-transporting ATPase"/>
    <property type="match status" value="1"/>
</dbReference>
<dbReference type="InterPro" id="IPR001757">
    <property type="entry name" value="P_typ_ATPase"/>
</dbReference>
<dbReference type="InterPro" id="IPR023299">
    <property type="entry name" value="ATPase_P-typ_cyto_dom_N"/>
</dbReference>
<evidence type="ECO:0000256" key="13">
    <source>
        <dbReference type="PIRSR" id="PIRSR606539-2"/>
    </source>
</evidence>
<dbReference type="InterPro" id="IPR008250">
    <property type="entry name" value="ATPase_P-typ_transduc_dom_A_sf"/>
</dbReference>
<sequence>MMEDTRRKSSLTVPSNLPPLPSSTTQLQRHLSLSEAERTYIFTTNVPEVQSSGIRIGSGHSRSVSHGGGAMQNPGSGSAIRPLKSAMKGGHQRALSQGTIQDAPPKSGHSRVGSKTDFILPPTHKEPDETREPITTVVSARGHARQASRSESIYTLRRQDLPSWWKRFLFCRSSKFEEYGFRHVVPNHTVPAKTQKRDHPNGKFMGNKIRTTKYTMLTFLPKNLIEQFHRVANIYFVFIQLLNWVPELNVFGKEIAMIPLLIVLGVTAIKDLIEDRRRFASDKRINNSTCRVYHGETDRYVKIRWQDLRVGDLVHLSNNETIPADILLLKSSEPQSICYIETCDLDGETNLKRRQVVRGFDERQSNFTASKYISKLEIDAPTTKIYRFHGAMIHQSGERVPISSDNLLLRESRLKNTTFVEGLVVYAGHETKAMLNNSGPRYKRSYLEQKMNMDVVWCVAILILLCAVGAIGSFLWLSKFQGSVPFLTAADMRYPGHESILMFFRLVIILQILIPLALYVTIEMCKVVQVLIIHNTPELYDPHTCKKTECRAMNITENLGQIQYVFSDKTGTLTENRMAFRRCTIAGFDYNHPQSEDEKISLPHAPLPPVVPNTNLQIDLNHCDTNGRPSLHAQRCKEFFTVLALCNTVVVSESPHRDNMNASGLVEHGDDQSVTLVKPSDPLMNDHYLRLSESHSISPSPTPINPNNKLQPPNSLKVHHVPSLSPISSSAESSPESDSPPMRIKSITPTGRVKKSIINQVSKLPISKSIKKFHISSKHKLLQMSTNKHQKTVTTNQYEAESPDELALVNSAFAYGFVLENRNPNTVLINEPNEGIVEYEILKVLPFDSIRKCMSIVVRKIGGHDVMLYTKGADSTILPALAQCAVESEEYRLREKTQHQLDLYARQGLRVLLIAKRNLNPVEFSEWYSEHQEHEMTSEGREKKIRESFGLLERNLTLIGSTGIEDRLQEDVPETIAGLLSAGIVVWVLTGDKTETAINIAYSAKLFHSQMEILKLTARSKGAAESAIKFYMDEIEKQLVEAGNDTKYLRNRALVVDGKTLTFILDLKSNLTTPFLELTRYCSSVLCCRSTPLQKAFLVKVVKEELKMSTLAIGDGANDVSMLQMADVGVGICGQEGMQAVMASDFATPKFKFLEKLLLIHGHLNYDRLAKLIIYFFYKNATFVFVLFWFQLYSGFSGSVMMEQMYVMIYNFMFTAAPPLAIGAFEKRLHEDILIKNPRLYRYGRLGKGYRNQFWLVMLDSLWQSLVIFFIAVKAFEDTTIGIWEFGATIVSSCLVTMLCHFALEVRTWTIIHVGAIALSLLSFYIFAFVYNTICRTCMDLPNTARTIQDTMSNPIYYFILFLTPVMALLPRYFVRTLKNTIRPSDDVLIQVETEKEKKRGEKLLTSYRSASSRSPIFRITNNQDETLKTIS</sequence>
<feature type="binding site" evidence="13">
    <location>
        <position position="1095"/>
    </location>
    <ligand>
        <name>ATP</name>
        <dbReference type="ChEBI" id="CHEBI:30616"/>
    </ligand>
</feature>
<keyword evidence="7 14" id="KW-0460">Magnesium</keyword>
<feature type="domain" description="P-type ATPase N-terminal" evidence="17">
    <location>
        <begin position="199"/>
        <end position="255"/>
    </location>
</feature>
<reference evidence="19" key="1">
    <citation type="submission" date="2022-01" db="EMBL/GenBank/DDBJ databases">
        <authorList>
            <person name="King R."/>
        </authorList>
    </citation>
    <scope>NUCLEOTIDE SEQUENCE</scope>
</reference>
<feature type="binding site" evidence="13">
    <location>
        <position position="871"/>
    </location>
    <ligand>
        <name>ATP</name>
        <dbReference type="ChEBI" id="CHEBI:30616"/>
    </ligand>
</feature>
<feature type="binding site" evidence="13">
    <location>
        <position position="570"/>
    </location>
    <ligand>
        <name>ATP</name>
        <dbReference type="ChEBI" id="CHEBI:30616"/>
    </ligand>
</feature>
<comment type="cofactor">
    <cofactor evidence="14">
        <name>Mg(2+)</name>
        <dbReference type="ChEBI" id="CHEBI:18420"/>
    </cofactor>
</comment>
<feature type="binding site" evidence="13">
    <location>
        <position position="847"/>
    </location>
    <ligand>
        <name>ATP</name>
        <dbReference type="ChEBI" id="CHEBI:30616"/>
    </ligand>
</feature>
<keyword evidence="20" id="KW-1185">Reference proteome</keyword>
<feature type="binding site" evidence="13">
    <location>
        <position position="991"/>
    </location>
    <ligand>
        <name>ATP</name>
        <dbReference type="ChEBI" id="CHEBI:30616"/>
    </ligand>
</feature>
<dbReference type="Gene3D" id="1.20.1110.10">
    <property type="entry name" value="Calcium-transporting ATPase, transmembrane domain"/>
    <property type="match status" value="1"/>
</dbReference>
<dbReference type="InterPro" id="IPR032631">
    <property type="entry name" value="P-type_ATPase_N"/>
</dbReference>
<dbReference type="InterPro" id="IPR006539">
    <property type="entry name" value="P-type_ATPase_IV"/>
</dbReference>
<evidence type="ECO:0000256" key="6">
    <source>
        <dbReference type="ARBA" id="ARBA00022840"/>
    </source>
</evidence>
<keyword evidence="3 15" id="KW-0812">Transmembrane</keyword>
<feature type="binding site" evidence="13">
    <location>
        <position position="1089"/>
    </location>
    <ligand>
        <name>ATP</name>
        <dbReference type="ChEBI" id="CHEBI:30616"/>
    </ligand>
</feature>
<feature type="binding site" evidence="13">
    <location>
        <position position="1119"/>
    </location>
    <ligand>
        <name>ATP</name>
        <dbReference type="ChEBI" id="CHEBI:30616"/>
    </ligand>
</feature>
<evidence type="ECO:0000256" key="11">
    <source>
        <dbReference type="ARBA" id="ARBA00034036"/>
    </source>
</evidence>
<dbReference type="PROSITE" id="PS00154">
    <property type="entry name" value="ATPASE_E1_E2"/>
    <property type="match status" value="1"/>
</dbReference>
<dbReference type="Pfam" id="PF16209">
    <property type="entry name" value="PhoLip_ATPase_N"/>
    <property type="match status" value="1"/>
</dbReference>
<dbReference type="SFLD" id="SFLDF00027">
    <property type="entry name" value="p-type_atpase"/>
    <property type="match status" value="1"/>
</dbReference>
<dbReference type="SUPFAM" id="SSF81665">
    <property type="entry name" value="Calcium ATPase, transmembrane domain M"/>
    <property type="match status" value="1"/>
</dbReference>
<feature type="binding site" evidence="14">
    <location>
        <position position="1115"/>
    </location>
    <ligand>
        <name>Mg(2+)</name>
        <dbReference type="ChEBI" id="CHEBI:18420"/>
    </ligand>
</feature>
<feature type="binding site" evidence="13">
    <location>
        <position position="568"/>
    </location>
    <ligand>
        <name>ATP</name>
        <dbReference type="ChEBI" id="CHEBI:30616"/>
    </ligand>
</feature>
<feature type="binding site" evidence="13">
    <location>
        <position position="805"/>
    </location>
    <ligand>
        <name>ATP</name>
        <dbReference type="ChEBI" id="CHEBI:30616"/>
    </ligand>
</feature>